<dbReference type="InterPro" id="IPR011009">
    <property type="entry name" value="Kinase-like_dom_sf"/>
</dbReference>
<reference evidence="1 2" key="1">
    <citation type="journal article" date="2018" name="Biotechnol. Biofuels">
        <title>Integrative visual omics of the white-rot fungus Polyporus brumalis exposes the biotechnological potential of its oxidative enzymes for delignifying raw plant biomass.</title>
        <authorList>
            <person name="Miyauchi S."/>
            <person name="Rancon A."/>
            <person name="Drula E."/>
            <person name="Hage H."/>
            <person name="Chaduli D."/>
            <person name="Favel A."/>
            <person name="Grisel S."/>
            <person name="Henrissat B."/>
            <person name="Herpoel-Gimbert I."/>
            <person name="Ruiz-Duenas F.J."/>
            <person name="Chevret D."/>
            <person name="Hainaut M."/>
            <person name="Lin J."/>
            <person name="Wang M."/>
            <person name="Pangilinan J."/>
            <person name="Lipzen A."/>
            <person name="Lesage-Meessen L."/>
            <person name="Navarro D."/>
            <person name="Riley R."/>
            <person name="Grigoriev I.V."/>
            <person name="Zhou S."/>
            <person name="Raouche S."/>
            <person name="Rosso M.N."/>
        </authorList>
    </citation>
    <scope>NUCLEOTIDE SEQUENCE [LARGE SCALE GENOMIC DNA]</scope>
    <source>
        <strain evidence="1 2">BRFM 1820</strain>
    </source>
</reference>
<accession>A0A371DRN7</accession>
<dbReference type="STRING" id="139420.A0A371DRN7"/>
<dbReference type="SUPFAM" id="SSF56112">
    <property type="entry name" value="Protein kinase-like (PK-like)"/>
    <property type="match status" value="1"/>
</dbReference>
<sequence length="384" mass="44776">MRLFWLAYRDWLAARGFYLHALHNFEYTYEETWCPPPFTCAAPLPYAERDAHDATGKRVPIRYNSKCAPAQDSHGRDVTIKLVNTYTHEYGIYQDLLRCDELFGQDFQGVLPPVAILDTPYRFSFIAMPTWGDVNSLGHLETVGQAVRWMYCTLKGLRFLHSRRVAHRDVDEQNVMNNFYTLWRPSDAFRTRLAEHRRTSRVLYCLFDFNLSVQFPLDTPLRECRLVTGKCTLFGSGYRPWDLSFGAYDYDPFAYDVACLGNIFRAHFAILAGNVPEFAILFDKMTTHVISDRLSASEAFACFNQTVWEIPDSVLDKDISSDPSLDYDLEDPERYWSLVPLELATAWAKYRTPPEPLRHKVMDYILRYRFSRSAFLYVRSSLRL</sequence>
<protein>
    <recommendedName>
        <fullName evidence="3">Protein kinase domain-containing protein</fullName>
    </recommendedName>
</protein>
<evidence type="ECO:0008006" key="3">
    <source>
        <dbReference type="Google" id="ProtNLM"/>
    </source>
</evidence>
<evidence type="ECO:0000313" key="2">
    <source>
        <dbReference type="Proteomes" id="UP000256964"/>
    </source>
</evidence>
<name>A0A371DRN7_9APHY</name>
<dbReference type="Proteomes" id="UP000256964">
    <property type="component" value="Unassembled WGS sequence"/>
</dbReference>
<organism evidence="1 2">
    <name type="scientific">Lentinus brumalis</name>
    <dbReference type="NCBI Taxonomy" id="2498619"/>
    <lineage>
        <taxon>Eukaryota</taxon>
        <taxon>Fungi</taxon>
        <taxon>Dikarya</taxon>
        <taxon>Basidiomycota</taxon>
        <taxon>Agaricomycotina</taxon>
        <taxon>Agaricomycetes</taxon>
        <taxon>Polyporales</taxon>
        <taxon>Polyporaceae</taxon>
        <taxon>Lentinus</taxon>
    </lineage>
</organism>
<proteinExistence type="predicted"/>
<dbReference type="Gene3D" id="1.10.510.10">
    <property type="entry name" value="Transferase(Phosphotransferase) domain 1"/>
    <property type="match status" value="1"/>
</dbReference>
<gene>
    <name evidence="1" type="ORF">OH76DRAFT_1339633</name>
</gene>
<evidence type="ECO:0000313" key="1">
    <source>
        <dbReference type="EMBL" id="RDX55213.1"/>
    </source>
</evidence>
<dbReference type="OrthoDB" id="2722301at2759"/>
<keyword evidence="2" id="KW-1185">Reference proteome</keyword>
<dbReference type="EMBL" id="KZ857383">
    <property type="protein sequence ID" value="RDX55213.1"/>
    <property type="molecule type" value="Genomic_DNA"/>
</dbReference>
<dbReference type="AlphaFoldDB" id="A0A371DRN7"/>